<dbReference type="InterPro" id="IPR051703">
    <property type="entry name" value="NF-kappa-B_Signaling_Reg"/>
</dbReference>
<keyword evidence="1" id="KW-0479">Metal-binding</keyword>
<dbReference type="CDD" id="cd22343">
    <property type="entry name" value="PDDEXK_lambda_exonuclease-like"/>
    <property type="match status" value="1"/>
</dbReference>
<dbReference type="InterPro" id="IPR036875">
    <property type="entry name" value="Znf_CCHC_sf"/>
</dbReference>
<dbReference type="PROSITE" id="PS50158">
    <property type="entry name" value="ZF_CCHC"/>
    <property type="match status" value="1"/>
</dbReference>
<dbReference type="GO" id="GO:0006281">
    <property type="term" value="P:DNA repair"/>
    <property type="evidence" value="ECO:0007669"/>
    <property type="project" value="UniProtKB-ARBA"/>
</dbReference>
<dbReference type="GO" id="GO:0008270">
    <property type="term" value="F:zinc ion binding"/>
    <property type="evidence" value="ECO:0007669"/>
    <property type="project" value="UniProtKB-KW"/>
</dbReference>
<dbReference type="RefSeq" id="XP_003723518.1">
    <property type="nucleotide sequence ID" value="XM_003723470.3"/>
</dbReference>
<dbReference type="OMA" id="KECGMFF"/>
<sequence length="313" mass="36337">MVTDRQKSDLPRSMKDQITCYSTNGVFSLPVYTKYDRDAIQRATRGQSDNELWSKYRYGCIGASNVGRVLRFMRYRGNRRRANPWSLAGRIIGNGRSLKHLPQIARGYEMEPVARAKYAEYQRMKGHQDVDVKECGMFFHPRKSFLEASPDGLVSCSCCGGGLVEIKCPSTAPTEKPSPRNEKFLRRDNGGKFHLKRNHPYYDQIQAQLAGTGRSWCDFFVYKDNGVFLERIERDPQWQRSFLMDMDRFFWRFIVPVLVSRAIKNNQGAVHQPYGCPYCGEPSHRVPFCWYWFPLRCRNCKQLGHKAKVCPNS</sequence>
<feature type="domain" description="CCHC-type" evidence="2">
    <location>
        <begin position="296"/>
        <end position="312"/>
    </location>
</feature>
<dbReference type="SUPFAM" id="SSF57756">
    <property type="entry name" value="Retrovirus zinc finger-like domains"/>
    <property type="match status" value="1"/>
</dbReference>
<reference evidence="3" key="2">
    <citation type="submission" date="2021-01" db="UniProtKB">
        <authorList>
            <consortium name="EnsemblMetazoa"/>
        </authorList>
    </citation>
    <scope>IDENTIFICATION</scope>
</reference>
<dbReference type="Pfam" id="PF09588">
    <property type="entry name" value="YqaJ"/>
    <property type="match status" value="1"/>
</dbReference>
<dbReference type="AlphaFoldDB" id="A0A7M7GEB2"/>
<keyword evidence="4" id="KW-1185">Reference proteome</keyword>
<dbReference type="InterPro" id="IPR011604">
    <property type="entry name" value="PDDEXK-like_dom_sf"/>
</dbReference>
<dbReference type="Gene3D" id="3.90.320.10">
    <property type="match status" value="1"/>
</dbReference>
<dbReference type="SMART" id="SM00343">
    <property type="entry name" value="ZnF_C2HC"/>
    <property type="match status" value="2"/>
</dbReference>
<dbReference type="InterPro" id="IPR011335">
    <property type="entry name" value="Restrct_endonuc-II-like"/>
</dbReference>
<reference evidence="4" key="1">
    <citation type="submission" date="2015-02" db="EMBL/GenBank/DDBJ databases">
        <title>Genome sequencing for Strongylocentrotus purpuratus.</title>
        <authorList>
            <person name="Murali S."/>
            <person name="Liu Y."/>
            <person name="Vee V."/>
            <person name="English A."/>
            <person name="Wang M."/>
            <person name="Skinner E."/>
            <person name="Han Y."/>
            <person name="Muzny D.M."/>
            <person name="Worley K.C."/>
            <person name="Gibbs R.A."/>
        </authorList>
    </citation>
    <scope>NUCLEOTIDE SEQUENCE</scope>
</reference>
<name>A0A7M7GEB2_STRPU</name>
<dbReference type="Proteomes" id="UP000007110">
    <property type="component" value="Unassembled WGS sequence"/>
</dbReference>
<proteinExistence type="predicted"/>
<dbReference type="OrthoDB" id="10063170at2759"/>
<dbReference type="GeneID" id="100888861"/>
<evidence type="ECO:0000313" key="4">
    <source>
        <dbReference type="Proteomes" id="UP000007110"/>
    </source>
</evidence>
<dbReference type="InParanoid" id="A0A7M7GEB2"/>
<dbReference type="PANTHER" id="PTHR46609">
    <property type="entry name" value="EXONUCLEASE, PHAGE-TYPE/RECB, C-TERMINAL DOMAIN-CONTAINING PROTEIN"/>
    <property type="match status" value="1"/>
</dbReference>
<evidence type="ECO:0000259" key="2">
    <source>
        <dbReference type="PROSITE" id="PS50158"/>
    </source>
</evidence>
<evidence type="ECO:0000313" key="3">
    <source>
        <dbReference type="EnsemblMetazoa" id="XP_003723518"/>
    </source>
</evidence>
<keyword evidence="1" id="KW-0862">Zinc</keyword>
<evidence type="ECO:0000256" key="1">
    <source>
        <dbReference type="PROSITE-ProRule" id="PRU00047"/>
    </source>
</evidence>
<dbReference type="SUPFAM" id="SSF52980">
    <property type="entry name" value="Restriction endonuclease-like"/>
    <property type="match status" value="1"/>
</dbReference>
<dbReference type="InterPro" id="IPR019080">
    <property type="entry name" value="YqaJ_viral_recombinase"/>
</dbReference>
<organism evidence="3 4">
    <name type="scientific">Strongylocentrotus purpuratus</name>
    <name type="common">Purple sea urchin</name>
    <dbReference type="NCBI Taxonomy" id="7668"/>
    <lineage>
        <taxon>Eukaryota</taxon>
        <taxon>Metazoa</taxon>
        <taxon>Echinodermata</taxon>
        <taxon>Eleutherozoa</taxon>
        <taxon>Echinozoa</taxon>
        <taxon>Echinoidea</taxon>
        <taxon>Euechinoidea</taxon>
        <taxon>Echinacea</taxon>
        <taxon>Camarodonta</taxon>
        <taxon>Echinidea</taxon>
        <taxon>Strongylocentrotidae</taxon>
        <taxon>Strongylocentrotus</taxon>
    </lineage>
</organism>
<accession>A0A7M7GEB2</accession>
<keyword evidence="1" id="KW-0863">Zinc-finger</keyword>
<dbReference type="EnsemblMetazoa" id="XM_003723470">
    <property type="protein sequence ID" value="XP_003723518"/>
    <property type="gene ID" value="LOC100888861"/>
</dbReference>
<dbReference type="GO" id="GO:0003676">
    <property type="term" value="F:nucleic acid binding"/>
    <property type="evidence" value="ECO:0007669"/>
    <property type="project" value="InterPro"/>
</dbReference>
<dbReference type="KEGG" id="spu:100888861"/>
<dbReference type="InterPro" id="IPR001878">
    <property type="entry name" value="Znf_CCHC"/>
</dbReference>
<dbReference type="PANTHER" id="PTHR46609:SF8">
    <property type="entry name" value="YQAJ VIRAL RECOMBINASE DOMAIN-CONTAINING PROTEIN"/>
    <property type="match status" value="1"/>
</dbReference>
<protein>
    <recommendedName>
        <fullName evidence="2">CCHC-type domain-containing protein</fullName>
    </recommendedName>
</protein>